<dbReference type="EMBL" id="VYUA01000007">
    <property type="protein sequence ID" value="KAB2592631.1"/>
    <property type="molecule type" value="Genomic_DNA"/>
</dbReference>
<organism evidence="3 4">
    <name type="scientific">Streptomyces arboris</name>
    <dbReference type="NCBI Taxonomy" id="2600619"/>
    <lineage>
        <taxon>Bacteria</taxon>
        <taxon>Bacillati</taxon>
        <taxon>Actinomycetota</taxon>
        <taxon>Actinomycetes</taxon>
        <taxon>Kitasatosporales</taxon>
        <taxon>Streptomycetaceae</taxon>
        <taxon>Streptomyces</taxon>
    </lineage>
</organism>
<name>A0A5N5ES10_9ACTN</name>
<comment type="caution">
    <text evidence="3">The sequence shown here is derived from an EMBL/GenBank/DDBJ whole genome shotgun (WGS) entry which is preliminary data.</text>
</comment>
<dbReference type="Proteomes" id="UP000326907">
    <property type="component" value="Unassembled WGS sequence"/>
</dbReference>
<sequence>MPWIRGTHAGICRRADGSTRVRPDPSSSASVARSASRPPLCPNARPSMAGFSPQSSLPVSVSMSSLPMIPGTTMTASGVTSRLCRAPGYQIPLVASRMPLLPLLSAVLQTSVMDSDRSAAHPTAGGARRRLLAVSVQGYANEDPEFSEGMKEQLQVLEGWWCDPGLGERSFTREEVPDLQQRQHVEAFLNESELRDAPADDAILFFVAGHGEASPAGSHFLMLPGTDPQRLLATAYRTSDLIAAALDSEAKHVLVIVNTCYSRAVNIGLAQLTHDLNQPRSNSPTLAVLAATDVGTTVGVRELSALLAQVHKQLSTSAELTSEHLTFVEFMEQLHDASEATGYKSPHALLGMNGSRTPHLCLPNPGYQPTTRLVAPQRSQVAATEEDLRYWINRASGRPNRADPGWYFSGRRPLTNVLASFLEAGPPSGFAPSLIVTGTAGSGKSAVIARAVTLSDAGFRANPAYSGAIADSPPDTVPPAGSIDVALLARQRTAEQVVAAFLDGLGQEAPEPEPGTDRLTDMRGHLLKVLRELASSGRTTTFVVDGLDEADDPYLLVSQVVAPLAQAGQAALRLVIGVRSHLTSAAPGVPSTGEPVQDVALLDHVRQALTLATGTSRTQIPPMQLRTDGPETTADVQEYLQALLDDIPDAAFDAADVARRITARIPNVSFLDARIAGGQLREHESPADLLTDPLWWDSLGGGLVGMLRRDLRELSTPRLTSETALALLRAAAFAQGAGIPWGPIWPALAEAVLDRPLPDSESAIVGLRASRLVGYLAQDTEDGRTVHRLAHERLAEVLRSEPHLLHTSAMESQ</sequence>
<feature type="compositionally biased region" description="Low complexity" evidence="1">
    <location>
        <begin position="24"/>
        <end position="38"/>
    </location>
</feature>
<dbReference type="AlphaFoldDB" id="A0A5N5ES10"/>
<feature type="domain" description="Orc1-like AAA ATPase" evidence="2">
    <location>
        <begin position="408"/>
        <end position="555"/>
    </location>
</feature>
<keyword evidence="4" id="KW-1185">Reference proteome</keyword>
<reference evidence="3 4" key="1">
    <citation type="submission" date="2019-09" db="EMBL/GenBank/DDBJ databases">
        <authorList>
            <person name="Liu P."/>
        </authorList>
    </citation>
    <scope>NUCLEOTIDE SEQUENCE [LARGE SCALE GENOMIC DNA]</scope>
    <source>
        <strain evidence="3 4">TRM68085</strain>
    </source>
</reference>
<dbReference type="Pfam" id="PF13191">
    <property type="entry name" value="AAA_16"/>
    <property type="match status" value="1"/>
</dbReference>
<evidence type="ECO:0000313" key="4">
    <source>
        <dbReference type="Proteomes" id="UP000326907"/>
    </source>
</evidence>
<feature type="region of interest" description="Disordered" evidence="1">
    <location>
        <begin position="14"/>
        <end position="56"/>
    </location>
</feature>
<dbReference type="InterPro" id="IPR041664">
    <property type="entry name" value="AAA_16"/>
</dbReference>
<evidence type="ECO:0000313" key="3">
    <source>
        <dbReference type="EMBL" id="KAB2592631.1"/>
    </source>
</evidence>
<feature type="compositionally biased region" description="Basic and acidic residues" evidence="1">
    <location>
        <begin position="14"/>
        <end position="23"/>
    </location>
</feature>
<protein>
    <submittedName>
        <fullName evidence="3">AAA family ATPase</fullName>
    </submittedName>
</protein>
<evidence type="ECO:0000256" key="1">
    <source>
        <dbReference type="SAM" id="MobiDB-lite"/>
    </source>
</evidence>
<proteinExistence type="predicted"/>
<accession>A0A5N5ES10</accession>
<evidence type="ECO:0000259" key="2">
    <source>
        <dbReference type="Pfam" id="PF13191"/>
    </source>
</evidence>
<gene>
    <name evidence="3" type="ORF">F5983_11195</name>
</gene>